<dbReference type="EMBL" id="CP013659">
    <property type="protein sequence ID" value="ALS75779.1"/>
    <property type="molecule type" value="Genomic_DNA"/>
</dbReference>
<feature type="domain" description="STAS" evidence="1">
    <location>
        <begin position="165"/>
        <end position="275"/>
    </location>
</feature>
<organism evidence="2 3">
    <name type="scientific">Planococcus rifietoensis</name>
    <dbReference type="NCBI Taxonomy" id="200991"/>
    <lineage>
        <taxon>Bacteria</taxon>
        <taxon>Bacillati</taxon>
        <taxon>Bacillota</taxon>
        <taxon>Bacilli</taxon>
        <taxon>Bacillales</taxon>
        <taxon>Caryophanaceae</taxon>
        <taxon>Planococcus</taxon>
    </lineage>
</organism>
<protein>
    <submittedName>
        <fullName evidence="2">Histidine kinase</fullName>
    </submittedName>
</protein>
<dbReference type="STRING" id="200991.AUC31_11475"/>
<dbReference type="InterPro" id="IPR029016">
    <property type="entry name" value="GAF-like_dom_sf"/>
</dbReference>
<keyword evidence="3" id="KW-1185">Reference proteome</keyword>
<evidence type="ECO:0000259" key="1">
    <source>
        <dbReference type="PROSITE" id="PS50801"/>
    </source>
</evidence>
<sequence>MHHQTISPSRKFQNFNDAANQILNMLSKQMDINTLFIAENDGKTNTIKKAFNRHEELVVEDSQSPLDQTFCSLAINYGQEPLLIEDISKDDNAGKLEISAQFGNGAFIGIPIYYESGEVYGTICGLDKQPVSFTEEQQEMFEMMSSLLSYILELDKAQKEIQTLSSPLVPLSDEISILPIIGHITLERAYQLIEDVVMKASEGIDYLILDFSGITQIDPRIEDPLLDLIKALKIMGITPIITGILPTMAMKVPHFAHSLKGERMEATLKIAIDQLGFALIQKNSYENGLSK</sequence>
<evidence type="ECO:0000313" key="2">
    <source>
        <dbReference type="EMBL" id="ALS75779.1"/>
    </source>
</evidence>
<dbReference type="SMART" id="SM00065">
    <property type="entry name" value="GAF"/>
    <property type="match status" value="1"/>
</dbReference>
<dbReference type="PROSITE" id="PS50801">
    <property type="entry name" value="STAS"/>
    <property type="match status" value="1"/>
</dbReference>
<dbReference type="OrthoDB" id="1120027at2"/>
<dbReference type="PANTHER" id="PTHR33745:SF8">
    <property type="entry name" value="BLUE-LIGHT PHOTORECEPTOR"/>
    <property type="match status" value="1"/>
</dbReference>
<evidence type="ECO:0000313" key="3">
    <source>
        <dbReference type="Proteomes" id="UP000067683"/>
    </source>
</evidence>
<gene>
    <name evidence="2" type="ORF">AUC31_11475</name>
</gene>
<dbReference type="Gene3D" id="3.30.750.24">
    <property type="entry name" value="STAS domain"/>
    <property type="match status" value="1"/>
</dbReference>
<proteinExistence type="predicted"/>
<dbReference type="Pfam" id="PF01740">
    <property type="entry name" value="STAS"/>
    <property type="match status" value="1"/>
</dbReference>
<dbReference type="InterPro" id="IPR051932">
    <property type="entry name" value="Bact_StressResp_Reg"/>
</dbReference>
<dbReference type="InterPro" id="IPR036513">
    <property type="entry name" value="STAS_dom_sf"/>
</dbReference>
<dbReference type="Gene3D" id="3.30.450.40">
    <property type="match status" value="1"/>
</dbReference>
<accession>A0A0U2XRP4</accession>
<dbReference type="CDD" id="cd07041">
    <property type="entry name" value="STAS_RsbR_RsbS_like"/>
    <property type="match status" value="1"/>
</dbReference>
<dbReference type="AlphaFoldDB" id="A0A0U2XRP4"/>
<dbReference type="SUPFAM" id="SSF52091">
    <property type="entry name" value="SpoIIaa-like"/>
    <property type="match status" value="1"/>
</dbReference>
<dbReference type="KEGG" id="prt:AUC31_11475"/>
<reference evidence="2" key="1">
    <citation type="submission" date="2016-01" db="EMBL/GenBank/DDBJ databases">
        <title>Complete genome of Planococcus rifietoensis type strain M8.</title>
        <authorList>
            <person name="See-Too W.S."/>
        </authorList>
    </citation>
    <scope>NUCLEOTIDE SEQUENCE [LARGE SCALE GENOMIC DNA]</scope>
    <source>
        <strain evidence="2">M8</strain>
    </source>
</reference>
<dbReference type="GO" id="GO:0016301">
    <property type="term" value="F:kinase activity"/>
    <property type="evidence" value="ECO:0007669"/>
    <property type="project" value="UniProtKB-KW"/>
</dbReference>
<dbReference type="PANTHER" id="PTHR33745">
    <property type="entry name" value="RSBT ANTAGONIST PROTEIN RSBS-RELATED"/>
    <property type="match status" value="1"/>
</dbReference>
<dbReference type="SUPFAM" id="SSF55781">
    <property type="entry name" value="GAF domain-like"/>
    <property type="match status" value="1"/>
</dbReference>
<name>A0A0U2XRP4_9BACL</name>
<keyword evidence="2" id="KW-0418">Kinase</keyword>
<dbReference type="Proteomes" id="UP000067683">
    <property type="component" value="Chromosome"/>
</dbReference>
<dbReference type="RefSeq" id="WP_058382482.1">
    <property type="nucleotide sequence ID" value="NZ_CP013659.2"/>
</dbReference>
<dbReference type="InterPro" id="IPR003018">
    <property type="entry name" value="GAF"/>
</dbReference>
<dbReference type="InterPro" id="IPR002645">
    <property type="entry name" value="STAS_dom"/>
</dbReference>
<keyword evidence="2" id="KW-0808">Transferase</keyword>
<dbReference type="Pfam" id="PF13185">
    <property type="entry name" value="GAF_2"/>
    <property type="match status" value="1"/>
</dbReference>